<sequence>MTHTTNAVPALRARGWLSSAAGQTAVGLAIVLAMASWLDVMGRPMLCECGTVAWWDGDPRSPGASQQFADWFSALHVMFGMALFAFLDRMRPNWPTSWKLLATLASSAVWEIAENTPMIIAMFGQAEGAPAYEGDSILNALGDTLFVVAGFFVCRATSWPARIAVAVALEAAIAFAISDGFVLGTLRLVGITV</sequence>
<reference evidence="6 7" key="1">
    <citation type="submission" date="2020-08" db="EMBL/GenBank/DDBJ databases">
        <title>Genomic Encyclopedia of Type Strains, Phase IV (KMG-IV): sequencing the most valuable type-strain genomes for metagenomic binning, comparative biology and taxonomic classification.</title>
        <authorList>
            <person name="Goeker M."/>
        </authorList>
    </citation>
    <scope>NUCLEOTIDE SEQUENCE [LARGE SCALE GENOMIC DNA]</scope>
    <source>
        <strain evidence="6 7">DSM 102238</strain>
    </source>
</reference>
<organism evidence="6 7">
    <name type="scientific">Aureimonas pseudogalii</name>
    <dbReference type="NCBI Taxonomy" id="1744844"/>
    <lineage>
        <taxon>Bacteria</taxon>
        <taxon>Pseudomonadati</taxon>
        <taxon>Pseudomonadota</taxon>
        <taxon>Alphaproteobacteria</taxon>
        <taxon>Hyphomicrobiales</taxon>
        <taxon>Aurantimonadaceae</taxon>
        <taxon>Aureimonas</taxon>
    </lineage>
</organism>
<keyword evidence="4 5" id="KW-0472">Membrane</keyword>
<evidence type="ECO:0000313" key="6">
    <source>
        <dbReference type="EMBL" id="MBB3996797.1"/>
    </source>
</evidence>
<evidence type="ECO:0008006" key="8">
    <source>
        <dbReference type="Google" id="ProtNLM"/>
    </source>
</evidence>
<comment type="caution">
    <text evidence="6">The sequence shown here is derived from an EMBL/GenBank/DDBJ whole genome shotgun (WGS) entry which is preliminary data.</text>
</comment>
<keyword evidence="2 5" id="KW-0812">Transmembrane</keyword>
<gene>
    <name evidence="6" type="ORF">GGR04_000618</name>
</gene>
<proteinExistence type="predicted"/>
<protein>
    <recommendedName>
        <fullName evidence="8">DUF2585 family protein</fullName>
    </recommendedName>
</protein>
<dbReference type="Pfam" id="PF10755">
    <property type="entry name" value="DUF2585"/>
    <property type="match status" value="1"/>
</dbReference>
<evidence type="ECO:0000256" key="4">
    <source>
        <dbReference type="ARBA" id="ARBA00023136"/>
    </source>
</evidence>
<evidence type="ECO:0000256" key="1">
    <source>
        <dbReference type="ARBA" id="ARBA00022475"/>
    </source>
</evidence>
<evidence type="ECO:0000256" key="2">
    <source>
        <dbReference type="ARBA" id="ARBA00022692"/>
    </source>
</evidence>
<dbReference type="Proteomes" id="UP000542776">
    <property type="component" value="Unassembled WGS sequence"/>
</dbReference>
<dbReference type="RefSeq" id="WP_183197730.1">
    <property type="nucleotide sequence ID" value="NZ_JACIEK010000001.1"/>
</dbReference>
<name>A0A7W6H348_9HYPH</name>
<evidence type="ECO:0000313" key="7">
    <source>
        <dbReference type="Proteomes" id="UP000542776"/>
    </source>
</evidence>
<keyword evidence="3 5" id="KW-1133">Transmembrane helix</keyword>
<feature type="transmembrane region" description="Helical" evidence="5">
    <location>
        <begin position="20"/>
        <end position="38"/>
    </location>
</feature>
<keyword evidence="7" id="KW-1185">Reference proteome</keyword>
<keyword evidence="1" id="KW-1003">Cell membrane</keyword>
<dbReference type="GO" id="GO:0005886">
    <property type="term" value="C:plasma membrane"/>
    <property type="evidence" value="ECO:0007669"/>
    <property type="project" value="InterPro"/>
</dbReference>
<dbReference type="InterPro" id="IPR019691">
    <property type="entry name" value="DUF2585"/>
</dbReference>
<dbReference type="EMBL" id="JACIEK010000001">
    <property type="protein sequence ID" value="MBB3996797.1"/>
    <property type="molecule type" value="Genomic_DNA"/>
</dbReference>
<dbReference type="AlphaFoldDB" id="A0A7W6H348"/>
<feature type="transmembrane region" description="Helical" evidence="5">
    <location>
        <begin position="68"/>
        <end position="87"/>
    </location>
</feature>
<evidence type="ECO:0000256" key="3">
    <source>
        <dbReference type="ARBA" id="ARBA00022989"/>
    </source>
</evidence>
<evidence type="ECO:0000256" key="5">
    <source>
        <dbReference type="SAM" id="Phobius"/>
    </source>
</evidence>
<accession>A0A7W6H348</accession>